<proteinExistence type="predicted"/>
<evidence type="ECO:0000313" key="1">
    <source>
        <dbReference type="EMBL" id="SHH03946.1"/>
    </source>
</evidence>
<reference evidence="1 2" key="1">
    <citation type="submission" date="2016-11" db="EMBL/GenBank/DDBJ databases">
        <authorList>
            <person name="Jaros S."/>
            <person name="Januszkiewicz K."/>
            <person name="Wedrychowicz H."/>
        </authorList>
    </citation>
    <scope>NUCLEOTIDE SEQUENCE [LARGE SCALE GENOMIC DNA]</scope>
    <source>
        <strain evidence="1 2">GAS138</strain>
    </source>
</reference>
<accession>A0A1M5PQQ7</accession>
<dbReference type="AlphaFoldDB" id="A0A1M5PQQ7"/>
<organism evidence="1 2">
    <name type="scientific">Bradyrhizobium erythrophlei</name>
    <dbReference type="NCBI Taxonomy" id="1437360"/>
    <lineage>
        <taxon>Bacteria</taxon>
        <taxon>Pseudomonadati</taxon>
        <taxon>Pseudomonadota</taxon>
        <taxon>Alphaproteobacteria</taxon>
        <taxon>Hyphomicrobiales</taxon>
        <taxon>Nitrobacteraceae</taxon>
        <taxon>Bradyrhizobium</taxon>
    </lineage>
</organism>
<dbReference type="OrthoDB" id="8247604at2"/>
<dbReference type="Proteomes" id="UP000189796">
    <property type="component" value="Chromosome I"/>
</dbReference>
<dbReference type="EMBL" id="LT670817">
    <property type="protein sequence ID" value="SHH03946.1"/>
    <property type="molecule type" value="Genomic_DNA"/>
</dbReference>
<protein>
    <submittedName>
        <fullName evidence="1">Uncharacterized protein</fullName>
    </submittedName>
</protein>
<evidence type="ECO:0000313" key="2">
    <source>
        <dbReference type="Proteomes" id="UP000189796"/>
    </source>
</evidence>
<gene>
    <name evidence="1" type="ORF">SAMN05443248_3465</name>
</gene>
<name>A0A1M5PQQ7_9BRAD</name>
<dbReference type="RefSeq" id="WP_079602457.1">
    <property type="nucleotide sequence ID" value="NZ_LT670817.1"/>
</dbReference>
<sequence>MGDQLKEANGFRPGQRVKMLVETKGADHEDIEHTLPAGSTGIIDTIERFTNDQGVNFSIWIPIDEKDGRGIINQFDELDGPISNFIEPLGGSA</sequence>